<sequence>MMAGKRLTKLKSVLKIWNSFGRNSIRSSSDEDDYPIVGSSSSRDNLRPVYVGKTRRQYLIGPDVADHPLFRELVSRSGYGVNDSADEGVSVSCEVVLFEHLLWMLENGADPRDSFCELADFYTCC</sequence>
<reference evidence="2" key="1">
    <citation type="journal article" date="2023" name="Front. Plant Sci.">
        <title>Chromosomal-level genome assembly of Melastoma candidum provides insights into trichome evolution.</title>
        <authorList>
            <person name="Zhong Y."/>
            <person name="Wu W."/>
            <person name="Sun C."/>
            <person name="Zou P."/>
            <person name="Liu Y."/>
            <person name="Dai S."/>
            <person name="Zhou R."/>
        </authorList>
    </citation>
    <scope>NUCLEOTIDE SEQUENCE [LARGE SCALE GENOMIC DNA]</scope>
</reference>
<protein>
    <submittedName>
        <fullName evidence="1">Uncharacterized protein</fullName>
    </submittedName>
</protein>
<gene>
    <name evidence="1" type="ORF">MLD38_014729</name>
</gene>
<proteinExistence type="predicted"/>
<comment type="caution">
    <text evidence="1">The sequence shown here is derived from an EMBL/GenBank/DDBJ whole genome shotgun (WGS) entry which is preliminary data.</text>
</comment>
<dbReference type="EMBL" id="CM042883">
    <property type="protein sequence ID" value="KAI4377034.1"/>
    <property type="molecule type" value="Genomic_DNA"/>
</dbReference>
<evidence type="ECO:0000313" key="2">
    <source>
        <dbReference type="Proteomes" id="UP001057402"/>
    </source>
</evidence>
<accession>A0ACB9RDU1</accession>
<organism evidence="1 2">
    <name type="scientific">Melastoma candidum</name>
    <dbReference type="NCBI Taxonomy" id="119954"/>
    <lineage>
        <taxon>Eukaryota</taxon>
        <taxon>Viridiplantae</taxon>
        <taxon>Streptophyta</taxon>
        <taxon>Embryophyta</taxon>
        <taxon>Tracheophyta</taxon>
        <taxon>Spermatophyta</taxon>
        <taxon>Magnoliopsida</taxon>
        <taxon>eudicotyledons</taxon>
        <taxon>Gunneridae</taxon>
        <taxon>Pentapetalae</taxon>
        <taxon>rosids</taxon>
        <taxon>malvids</taxon>
        <taxon>Myrtales</taxon>
        <taxon>Melastomataceae</taxon>
        <taxon>Melastomatoideae</taxon>
        <taxon>Melastomateae</taxon>
        <taxon>Melastoma</taxon>
    </lineage>
</organism>
<name>A0ACB9RDU1_9MYRT</name>
<keyword evidence="2" id="KW-1185">Reference proteome</keyword>
<dbReference type="Proteomes" id="UP001057402">
    <property type="component" value="Chromosome 4"/>
</dbReference>
<evidence type="ECO:0000313" key="1">
    <source>
        <dbReference type="EMBL" id="KAI4377034.1"/>
    </source>
</evidence>